<evidence type="ECO:0000256" key="1">
    <source>
        <dbReference type="ARBA" id="ARBA00022723"/>
    </source>
</evidence>
<gene>
    <name evidence="3" type="ORF">E0F26_03765</name>
</gene>
<feature type="domain" description="Fumarylacetoacetase-like C-terminal" evidence="2">
    <location>
        <begin position="15"/>
        <end position="183"/>
    </location>
</feature>
<dbReference type="RefSeq" id="WP_279242716.1">
    <property type="nucleotide sequence ID" value="NZ_CP036501.1"/>
</dbReference>
<dbReference type="GO" id="GO:0016787">
    <property type="term" value="F:hydrolase activity"/>
    <property type="evidence" value="ECO:0007669"/>
    <property type="project" value="UniProtKB-KW"/>
</dbReference>
<dbReference type="InterPro" id="IPR036663">
    <property type="entry name" value="Fumarylacetoacetase_C_sf"/>
</dbReference>
<protein>
    <submittedName>
        <fullName evidence="3">FAA hydrolase family protein</fullName>
    </submittedName>
</protein>
<evidence type="ECO:0000259" key="2">
    <source>
        <dbReference type="Pfam" id="PF01557"/>
    </source>
</evidence>
<dbReference type="Pfam" id="PF01557">
    <property type="entry name" value="FAA_hydrolase"/>
    <property type="match status" value="1"/>
</dbReference>
<dbReference type="InterPro" id="IPR011234">
    <property type="entry name" value="Fumarylacetoacetase-like_C"/>
</dbReference>
<dbReference type="Gene3D" id="3.90.850.10">
    <property type="entry name" value="Fumarylacetoacetase-like, C-terminal domain"/>
    <property type="match status" value="1"/>
</dbReference>
<reference evidence="3 4" key="1">
    <citation type="submission" date="2019-02" db="EMBL/GenBank/DDBJ databases">
        <title>Halieaceae_genomes.</title>
        <authorList>
            <person name="Li S.-H."/>
        </authorList>
    </citation>
    <scope>NUCLEOTIDE SEQUENCE [LARGE SCALE GENOMIC DNA]</scope>
    <source>
        <strain evidence="3 4">JH123</strain>
    </source>
</reference>
<sequence>MTTVSFNGSPIRPNKIICIGKNYSAHIEEMNSVPSEEMTVFMKPATSISKDLIATRDEPIHFEGEICLLIDRGRVSGVGFGLDLTKRQLQGKLKDAGLPWERAKAFDGAAMFSEFVDAPDDLANLTLELFIDGELRQRGGPRQMLYPPDVILQALNHFVTLEDGDIIMTGTPSGVGPVIAGSRFHARILDNENELTSASWVAQ</sequence>
<evidence type="ECO:0000313" key="3">
    <source>
        <dbReference type="EMBL" id="UZP73914.1"/>
    </source>
</evidence>
<keyword evidence="3" id="KW-0378">Hydrolase</keyword>
<evidence type="ECO:0000313" key="4">
    <source>
        <dbReference type="Proteomes" id="UP001317963"/>
    </source>
</evidence>
<name>A0ABY6Q4F5_9GAMM</name>
<dbReference type="PANTHER" id="PTHR11820">
    <property type="entry name" value="ACYLPYRUVASE"/>
    <property type="match status" value="1"/>
</dbReference>
<dbReference type="SUPFAM" id="SSF56529">
    <property type="entry name" value="FAH"/>
    <property type="match status" value="1"/>
</dbReference>
<proteinExistence type="predicted"/>
<keyword evidence="4" id="KW-1185">Reference proteome</keyword>
<organism evidence="3 4">
    <name type="scientific">Candidatus Paraluminiphilus aquimaris</name>
    <dbReference type="NCBI Taxonomy" id="2518994"/>
    <lineage>
        <taxon>Bacteria</taxon>
        <taxon>Pseudomonadati</taxon>
        <taxon>Pseudomonadota</taxon>
        <taxon>Gammaproteobacteria</taxon>
        <taxon>Cellvibrionales</taxon>
        <taxon>Halieaceae</taxon>
        <taxon>Candidatus Paraluminiphilus</taxon>
    </lineage>
</organism>
<dbReference type="EMBL" id="CP036501">
    <property type="protein sequence ID" value="UZP73914.1"/>
    <property type="molecule type" value="Genomic_DNA"/>
</dbReference>
<dbReference type="Proteomes" id="UP001317963">
    <property type="component" value="Chromosome"/>
</dbReference>
<dbReference type="PANTHER" id="PTHR11820:SF7">
    <property type="entry name" value="ACYLPYRUVASE FAHD1, MITOCHONDRIAL"/>
    <property type="match status" value="1"/>
</dbReference>
<keyword evidence="1" id="KW-0479">Metal-binding</keyword>
<accession>A0ABY6Q4F5</accession>